<evidence type="ECO:0000313" key="2">
    <source>
        <dbReference type="EMBL" id="UQN28434.1"/>
    </source>
</evidence>
<keyword evidence="1" id="KW-0812">Transmembrane</keyword>
<dbReference type="Pfam" id="PF19700">
    <property type="entry name" value="DUF6198"/>
    <property type="match status" value="1"/>
</dbReference>
<protein>
    <recommendedName>
        <fullName evidence="4">Integral membrane protein</fullName>
    </recommendedName>
</protein>
<keyword evidence="3" id="KW-1185">Reference proteome</keyword>
<evidence type="ECO:0000256" key="1">
    <source>
        <dbReference type="SAM" id="Phobius"/>
    </source>
</evidence>
<dbReference type="Proteomes" id="UP001055868">
    <property type="component" value="Chromosome"/>
</dbReference>
<keyword evidence="1" id="KW-1133">Transmembrane helix</keyword>
<accession>A0ABY4N2R9</accession>
<dbReference type="PANTHER" id="PTHR40078:SF1">
    <property type="entry name" value="INTEGRAL MEMBRANE PROTEIN"/>
    <property type="match status" value="1"/>
</dbReference>
<proteinExistence type="predicted"/>
<dbReference type="InterPro" id="IPR038750">
    <property type="entry name" value="YczE/YyaS-like"/>
</dbReference>
<dbReference type="EMBL" id="CP097218">
    <property type="protein sequence ID" value="UQN28434.1"/>
    <property type="molecule type" value="Genomic_DNA"/>
</dbReference>
<reference evidence="2" key="1">
    <citation type="submission" date="2022-05" db="EMBL/GenBank/DDBJ databases">
        <title>Genomic analysis of Brachybacterium sp. CBA3104.</title>
        <authorList>
            <person name="Roh S.W."/>
            <person name="Kim Y.B."/>
            <person name="Kim Y."/>
        </authorList>
    </citation>
    <scope>NUCLEOTIDE SEQUENCE</scope>
    <source>
        <strain evidence="2">CBA3104</strain>
    </source>
</reference>
<organism evidence="2 3">
    <name type="scientific">Brachybacterium kimchii</name>
    <dbReference type="NCBI Taxonomy" id="2942909"/>
    <lineage>
        <taxon>Bacteria</taxon>
        <taxon>Bacillati</taxon>
        <taxon>Actinomycetota</taxon>
        <taxon>Actinomycetes</taxon>
        <taxon>Micrococcales</taxon>
        <taxon>Dermabacteraceae</taxon>
        <taxon>Brachybacterium</taxon>
    </lineage>
</organism>
<dbReference type="PANTHER" id="PTHR40078">
    <property type="entry name" value="INTEGRAL MEMBRANE PROTEIN-RELATED"/>
    <property type="match status" value="1"/>
</dbReference>
<evidence type="ECO:0000313" key="3">
    <source>
        <dbReference type="Proteomes" id="UP001055868"/>
    </source>
</evidence>
<feature type="transmembrane region" description="Helical" evidence="1">
    <location>
        <begin position="21"/>
        <end position="41"/>
    </location>
</feature>
<sequence>MPAALENVSLRDQFHLDRIALRLLSLFLGLTGYGAALALLIRSGLGADPWDVLHVAISQRIGLSVGTVIILVSFLVLAAWIPLRQHPGIGTLANALWVGVATDLTLFVVPPVHGLPLAITMMVGGVLLNAVSDAVYIGAHLGPGPRDGLMTGLHHRTGRPVGPLRFGIEATVLVAGWLLGGPVGVGTFVYAIAIGPIVGWVLPHVTIPVRRRAVRGAAGA</sequence>
<evidence type="ECO:0008006" key="4">
    <source>
        <dbReference type="Google" id="ProtNLM"/>
    </source>
</evidence>
<feature type="transmembrane region" description="Helical" evidence="1">
    <location>
        <begin position="115"/>
        <end position="139"/>
    </location>
</feature>
<gene>
    <name evidence="2" type="ORF">M4486_12370</name>
</gene>
<feature type="transmembrane region" description="Helical" evidence="1">
    <location>
        <begin position="185"/>
        <end position="202"/>
    </location>
</feature>
<dbReference type="RefSeq" id="WP_249477509.1">
    <property type="nucleotide sequence ID" value="NZ_CP097218.1"/>
</dbReference>
<keyword evidence="1" id="KW-0472">Membrane</keyword>
<feature type="transmembrane region" description="Helical" evidence="1">
    <location>
        <begin position="61"/>
        <end position="81"/>
    </location>
</feature>
<name>A0ABY4N2R9_9MICO</name>